<dbReference type="SUPFAM" id="SSF51695">
    <property type="entry name" value="PLC-like phosphodiesterases"/>
    <property type="match status" value="1"/>
</dbReference>
<evidence type="ECO:0000256" key="1">
    <source>
        <dbReference type="SAM" id="MobiDB-lite"/>
    </source>
</evidence>
<dbReference type="STRING" id="1182541.W9Y1Q1"/>
<dbReference type="HOGENOM" id="CLU_030006_1_2_1"/>
<dbReference type="InterPro" id="IPR017946">
    <property type="entry name" value="PLC-like_Pdiesterase_TIM-brl"/>
</dbReference>
<feature type="compositionally biased region" description="Polar residues" evidence="1">
    <location>
        <begin position="17"/>
        <end position="28"/>
    </location>
</feature>
<dbReference type="Proteomes" id="UP000019484">
    <property type="component" value="Unassembled WGS sequence"/>
</dbReference>
<sequence>MHQKHLDFQETEPLLNKNGSSGSNDRMTACAQTPTTDPTYDFPMPSWTWARAKADGEGRKFPQTIAHRGYKAQHPENTLSAFKGAVEVGTHAIETDIHLSKDHVVVLSHDTDLKRCFGKNEKIIDCNWEYLSSLRTLKVPHEPMPRLRDLLEYVAQPGLEHIWLLLDIKLDNDSDDVMRLIAETLASVPAGGRAWEKRVVLGIWAVKFLPLCRQYLPGFPISHIGFSTCYARQFLKVPNVSFNMLQKVLMGPIGARFMRDVRKAGRPLYIWTVNETNLMKWSIQHDADGVITDDPKRFKRICDEWDEREPKAKATWAQVLYTLWLWTLIIIFYIPFKRKFPESVEQFIKENELRAKATSTLSQL</sequence>
<evidence type="ECO:0000313" key="5">
    <source>
        <dbReference type="Proteomes" id="UP000019484"/>
    </source>
</evidence>
<evidence type="ECO:0000256" key="2">
    <source>
        <dbReference type="SAM" id="Phobius"/>
    </source>
</evidence>
<dbReference type="InterPro" id="IPR030395">
    <property type="entry name" value="GP_PDE_dom"/>
</dbReference>
<accession>W9Y1Q1</accession>
<feature type="transmembrane region" description="Helical" evidence="2">
    <location>
        <begin position="316"/>
        <end position="336"/>
    </location>
</feature>
<dbReference type="RefSeq" id="XP_007725862.1">
    <property type="nucleotide sequence ID" value="XM_007727672.1"/>
</dbReference>
<dbReference type="AlphaFoldDB" id="W9Y1Q1"/>
<dbReference type="CDD" id="cd08570">
    <property type="entry name" value="GDPD_YPL206cp_fungi"/>
    <property type="match status" value="1"/>
</dbReference>
<organism evidence="4 5">
    <name type="scientific">Capronia coronata CBS 617.96</name>
    <dbReference type="NCBI Taxonomy" id="1182541"/>
    <lineage>
        <taxon>Eukaryota</taxon>
        <taxon>Fungi</taxon>
        <taxon>Dikarya</taxon>
        <taxon>Ascomycota</taxon>
        <taxon>Pezizomycotina</taxon>
        <taxon>Eurotiomycetes</taxon>
        <taxon>Chaetothyriomycetidae</taxon>
        <taxon>Chaetothyriales</taxon>
        <taxon>Herpotrichiellaceae</taxon>
        <taxon>Capronia</taxon>
    </lineage>
</organism>
<dbReference type="PANTHER" id="PTHR43805:SF1">
    <property type="entry name" value="GP-PDE DOMAIN-CONTAINING PROTEIN"/>
    <property type="match status" value="1"/>
</dbReference>
<dbReference type="GeneID" id="19161661"/>
<evidence type="ECO:0000259" key="3">
    <source>
        <dbReference type="PROSITE" id="PS51704"/>
    </source>
</evidence>
<dbReference type="Gene3D" id="3.20.20.190">
    <property type="entry name" value="Phosphatidylinositol (PI) phosphodiesterase"/>
    <property type="match status" value="1"/>
</dbReference>
<dbReference type="eggNOG" id="KOG2258">
    <property type="taxonomic scope" value="Eukaryota"/>
</dbReference>
<evidence type="ECO:0000313" key="4">
    <source>
        <dbReference type="EMBL" id="EXJ83176.1"/>
    </source>
</evidence>
<comment type="caution">
    <text evidence="4">The sequence shown here is derived from an EMBL/GenBank/DDBJ whole genome shotgun (WGS) entry which is preliminary data.</text>
</comment>
<name>W9Y1Q1_9EURO</name>
<reference evidence="4 5" key="1">
    <citation type="submission" date="2013-03" db="EMBL/GenBank/DDBJ databases">
        <title>The Genome Sequence of Capronia coronata CBS 617.96.</title>
        <authorList>
            <consortium name="The Broad Institute Genomics Platform"/>
            <person name="Cuomo C."/>
            <person name="de Hoog S."/>
            <person name="Gorbushina A."/>
            <person name="Walker B."/>
            <person name="Young S.K."/>
            <person name="Zeng Q."/>
            <person name="Gargeya S."/>
            <person name="Fitzgerald M."/>
            <person name="Haas B."/>
            <person name="Abouelleil A."/>
            <person name="Allen A.W."/>
            <person name="Alvarado L."/>
            <person name="Arachchi H.M."/>
            <person name="Berlin A.M."/>
            <person name="Chapman S.B."/>
            <person name="Gainer-Dewar J."/>
            <person name="Goldberg J."/>
            <person name="Griggs A."/>
            <person name="Gujja S."/>
            <person name="Hansen M."/>
            <person name="Howarth C."/>
            <person name="Imamovic A."/>
            <person name="Ireland A."/>
            <person name="Larimer J."/>
            <person name="McCowan C."/>
            <person name="Murphy C."/>
            <person name="Pearson M."/>
            <person name="Poon T.W."/>
            <person name="Priest M."/>
            <person name="Roberts A."/>
            <person name="Saif S."/>
            <person name="Shea T."/>
            <person name="Sisk P."/>
            <person name="Sykes S."/>
            <person name="Wortman J."/>
            <person name="Nusbaum C."/>
            <person name="Birren B."/>
        </authorList>
    </citation>
    <scope>NUCLEOTIDE SEQUENCE [LARGE SCALE GENOMIC DNA]</scope>
    <source>
        <strain evidence="4 5">CBS 617.96</strain>
    </source>
</reference>
<dbReference type="PANTHER" id="PTHR43805">
    <property type="entry name" value="GLYCEROPHOSPHORYL DIESTER PHOSPHODIESTERASE"/>
    <property type="match status" value="1"/>
</dbReference>
<dbReference type="EMBL" id="AMWN01000006">
    <property type="protein sequence ID" value="EXJ83176.1"/>
    <property type="molecule type" value="Genomic_DNA"/>
</dbReference>
<keyword evidence="2" id="KW-0812">Transmembrane</keyword>
<keyword evidence="2" id="KW-1133">Transmembrane helix</keyword>
<dbReference type="Pfam" id="PF03009">
    <property type="entry name" value="GDPD"/>
    <property type="match status" value="1"/>
</dbReference>
<keyword evidence="2" id="KW-0472">Membrane</keyword>
<dbReference type="GO" id="GO:0006629">
    <property type="term" value="P:lipid metabolic process"/>
    <property type="evidence" value="ECO:0007669"/>
    <property type="project" value="InterPro"/>
</dbReference>
<feature type="region of interest" description="Disordered" evidence="1">
    <location>
        <begin position="1"/>
        <end position="28"/>
    </location>
</feature>
<feature type="domain" description="GP-PDE" evidence="3">
    <location>
        <begin position="62"/>
        <end position="302"/>
    </location>
</feature>
<gene>
    <name evidence="4" type="ORF">A1O1_06795</name>
</gene>
<dbReference type="PROSITE" id="PS51704">
    <property type="entry name" value="GP_PDE"/>
    <property type="match status" value="1"/>
</dbReference>
<proteinExistence type="predicted"/>
<dbReference type="OrthoDB" id="1058301at2759"/>
<protein>
    <recommendedName>
        <fullName evidence="3">GP-PDE domain-containing protein</fullName>
    </recommendedName>
</protein>
<keyword evidence="5" id="KW-1185">Reference proteome</keyword>
<dbReference type="GO" id="GO:0008081">
    <property type="term" value="F:phosphoric diester hydrolase activity"/>
    <property type="evidence" value="ECO:0007669"/>
    <property type="project" value="InterPro"/>
</dbReference>